<feature type="region of interest" description="Disordered" evidence="1">
    <location>
        <begin position="34"/>
        <end position="68"/>
    </location>
</feature>
<comment type="caution">
    <text evidence="3">The sequence shown here is derived from an EMBL/GenBank/DDBJ whole genome shotgun (WGS) entry which is preliminary data.</text>
</comment>
<sequence>MAKSMRSKVKRRFRAIKRQSVFEPAEAARAQRLAANQVQAAGPQQMNSTSIKKEGSQDQLPPQLANTYSTTDITSGSLCYEILGLIDPDIIDSTNFEGLMSVLSGVVGMVIDTDAPKISTSGPRNSRHQHWKRKKLAGKKKRNVLVHF</sequence>
<name>A0A9N9BDW9_FUNMO</name>
<dbReference type="Proteomes" id="UP000789375">
    <property type="component" value="Unassembled WGS sequence"/>
</dbReference>
<gene>
    <name evidence="3" type="ORF">FMOSSE_LOCUS7046</name>
</gene>
<dbReference type="PANTHER" id="PTHR28219">
    <property type="entry name" value="UPF0642 PROTEIN YBL028C"/>
    <property type="match status" value="1"/>
</dbReference>
<dbReference type="PANTHER" id="PTHR28219:SF1">
    <property type="entry name" value="UPF0642 PROTEIN YBL028C"/>
    <property type="match status" value="1"/>
</dbReference>
<dbReference type="InterPro" id="IPR019434">
    <property type="entry name" value="DUF2423"/>
</dbReference>
<dbReference type="Pfam" id="PF10338">
    <property type="entry name" value="YBL028C_N"/>
    <property type="match status" value="1"/>
</dbReference>
<dbReference type="EMBL" id="CAJVPP010001578">
    <property type="protein sequence ID" value="CAG8562838.1"/>
    <property type="molecule type" value="Genomic_DNA"/>
</dbReference>
<proteinExistence type="predicted"/>
<evidence type="ECO:0000256" key="1">
    <source>
        <dbReference type="SAM" id="MobiDB-lite"/>
    </source>
</evidence>
<evidence type="ECO:0000313" key="4">
    <source>
        <dbReference type="Proteomes" id="UP000789375"/>
    </source>
</evidence>
<dbReference type="AlphaFoldDB" id="A0A9N9BDW9"/>
<evidence type="ECO:0000313" key="3">
    <source>
        <dbReference type="EMBL" id="CAG8562838.1"/>
    </source>
</evidence>
<feature type="domain" description="DUF2423" evidence="2">
    <location>
        <begin position="1"/>
        <end position="38"/>
    </location>
</feature>
<accession>A0A9N9BDW9</accession>
<keyword evidence="4" id="KW-1185">Reference proteome</keyword>
<evidence type="ECO:0000259" key="2">
    <source>
        <dbReference type="Pfam" id="PF10338"/>
    </source>
</evidence>
<protein>
    <submittedName>
        <fullName evidence="3">14904_t:CDS:1</fullName>
    </submittedName>
</protein>
<organism evidence="3 4">
    <name type="scientific">Funneliformis mosseae</name>
    <name type="common">Endomycorrhizal fungus</name>
    <name type="synonym">Glomus mosseae</name>
    <dbReference type="NCBI Taxonomy" id="27381"/>
    <lineage>
        <taxon>Eukaryota</taxon>
        <taxon>Fungi</taxon>
        <taxon>Fungi incertae sedis</taxon>
        <taxon>Mucoromycota</taxon>
        <taxon>Glomeromycotina</taxon>
        <taxon>Glomeromycetes</taxon>
        <taxon>Glomerales</taxon>
        <taxon>Glomeraceae</taxon>
        <taxon>Funneliformis</taxon>
    </lineage>
</organism>
<reference evidence="3" key="1">
    <citation type="submission" date="2021-06" db="EMBL/GenBank/DDBJ databases">
        <authorList>
            <person name="Kallberg Y."/>
            <person name="Tangrot J."/>
            <person name="Rosling A."/>
        </authorList>
    </citation>
    <scope>NUCLEOTIDE SEQUENCE</scope>
    <source>
        <strain evidence="3">87-6 pot B 2015</strain>
    </source>
</reference>
<feature type="compositionally biased region" description="Polar residues" evidence="1">
    <location>
        <begin position="57"/>
        <end position="68"/>
    </location>
</feature>
<dbReference type="GO" id="GO:0030687">
    <property type="term" value="C:preribosome, large subunit precursor"/>
    <property type="evidence" value="ECO:0007669"/>
    <property type="project" value="TreeGrafter"/>
</dbReference>